<feature type="compositionally biased region" description="Polar residues" evidence="2">
    <location>
        <begin position="630"/>
        <end position="640"/>
    </location>
</feature>
<dbReference type="AlphaFoldDB" id="A0A5C3N8W0"/>
<dbReference type="Proteomes" id="UP000305948">
    <property type="component" value="Unassembled WGS sequence"/>
</dbReference>
<feature type="compositionally biased region" description="Basic and acidic residues" evidence="2">
    <location>
        <begin position="883"/>
        <end position="898"/>
    </location>
</feature>
<keyword evidence="4" id="KW-1185">Reference proteome</keyword>
<feature type="region of interest" description="Disordered" evidence="2">
    <location>
        <begin position="342"/>
        <end position="400"/>
    </location>
</feature>
<proteinExistence type="predicted"/>
<evidence type="ECO:0000313" key="3">
    <source>
        <dbReference type="EMBL" id="TFK53672.1"/>
    </source>
</evidence>
<sequence>MGISFGGLGVLFSHHKSLGDWSAYVVPGQVEIRSMFFATVSLIVLLLLAYLTNPSESSFRTYLTEQSFRQHLSRLNDSADDERSDDFGVHYTLARRKSSSHHHRHSGIETSPVVFSTGAKVSLRTPKHVFHNFGIMTVAAVVPLGSKPANAVHDRSTRSEDFSGSVVWDTWFIGAFGRWWRGGTIESWWHDSLVATKDEEGCRSGLFDVKASDPCDQYIGLPYATTMPPARSPPRLRQRERSTQLPARSSTPPPLPKSASLPLHNSDYRHVNGDSSQAPQCIQTYQPASSPEQGPVRMLSRNPSSLALFDQSPAIADILRQIESSKGALDDAKSQLHDVQTAASQSHAGLQADLDSHREKKRGEDASRIELKSRTKTLEDAKRTTDAGKKEAEKRLRAAEASKHDAMQRLLFLDKEILALQDRMAADENAIVSNKEGVVETEEEVGKALEEKRKEIKVAEDVIAALNARTKELEEEMERQKDCLQRARDQAEIRKQDRTFIPLHVVHAEPNVDAWPPISYGSQETESPEVKHAQAHTKGRSEHSQGSSDSEGAKPANFSLAGISNLNATADSSHKLALRAKGYSIFDDDLASLSHTTFAPFDTDLPSPGISISPGSATLIPDSLVQSIETTSEQVPTSGYSDAFADREWNPSQRQSYTGGLTTSPTSLTGGTFFDEHDPFEVRPPPRERYVPIQPGPNHPDLPFPTRAQSDPLSDGQADTEAQHHGEQPSNVRRWFSVTSRDKPQKGLNPDAKVFNLGRKRSFGPIGSRPSNPTPVPSSSFTFDPLSPSGFTSSGVPSTPLTADSLFSRAFAPLPEEREVLRALGGSTNASLERLPSLSNVPPSPPHISGIAAQLLAPRRSWFAGLPLVRKSKFSPWDDEEPTVEKTGMDAKEESSAT</sequence>
<dbReference type="STRING" id="5364.A0A5C3N8W0"/>
<evidence type="ECO:0000313" key="4">
    <source>
        <dbReference type="Proteomes" id="UP000305948"/>
    </source>
</evidence>
<dbReference type="OrthoDB" id="2548929at2759"/>
<reference evidence="3 4" key="1">
    <citation type="journal article" date="2019" name="Nat. Ecol. Evol.">
        <title>Megaphylogeny resolves global patterns of mushroom evolution.</title>
        <authorList>
            <person name="Varga T."/>
            <person name="Krizsan K."/>
            <person name="Foldi C."/>
            <person name="Dima B."/>
            <person name="Sanchez-Garcia M."/>
            <person name="Sanchez-Ramirez S."/>
            <person name="Szollosi G.J."/>
            <person name="Szarkandi J.G."/>
            <person name="Papp V."/>
            <person name="Albert L."/>
            <person name="Andreopoulos W."/>
            <person name="Angelini C."/>
            <person name="Antonin V."/>
            <person name="Barry K.W."/>
            <person name="Bougher N.L."/>
            <person name="Buchanan P."/>
            <person name="Buyck B."/>
            <person name="Bense V."/>
            <person name="Catcheside P."/>
            <person name="Chovatia M."/>
            <person name="Cooper J."/>
            <person name="Damon W."/>
            <person name="Desjardin D."/>
            <person name="Finy P."/>
            <person name="Geml J."/>
            <person name="Haridas S."/>
            <person name="Hughes K."/>
            <person name="Justo A."/>
            <person name="Karasinski D."/>
            <person name="Kautmanova I."/>
            <person name="Kiss B."/>
            <person name="Kocsube S."/>
            <person name="Kotiranta H."/>
            <person name="LaButti K.M."/>
            <person name="Lechner B.E."/>
            <person name="Liimatainen K."/>
            <person name="Lipzen A."/>
            <person name="Lukacs Z."/>
            <person name="Mihaltcheva S."/>
            <person name="Morgado L.N."/>
            <person name="Niskanen T."/>
            <person name="Noordeloos M.E."/>
            <person name="Ohm R.A."/>
            <person name="Ortiz-Santana B."/>
            <person name="Ovrebo C."/>
            <person name="Racz N."/>
            <person name="Riley R."/>
            <person name="Savchenko A."/>
            <person name="Shiryaev A."/>
            <person name="Soop K."/>
            <person name="Spirin V."/>
            <person name="Szebenyi C."/>
            <person name="Tomsovsky M."/>
            <person name="Tulloss R.E."/>
            <person name="Uehling J."/>
            <person name="Grigoriev I.V."/>
            <person name="Vagvolgyi C."/>
            <person name="Papp T."/>
            <person name="Martin F.M."/>
            <person name="Miettinen O."/>
            <person name="Hibbett D.S."/>
            <person name="Nagy L.G."/>
        </authorList>
    </citation>
    <scope>NUCLEOTIDE SEQUENCE [LARGE SCALE GENOMIC DNA]</scope>
    <source>
        <strain evidence="3 4">OMC1185</strain>
    </source>
</reference>
<feature type="region of interest" description="Disordered" evidence="2">
    <location>
        <begin position="761"/>
        <end position="799"/>
    </location>
</feature>
<evidence type="ECO:0000256" key="2">
    <source>
        <dbReference type="SAM" id="MobiDB-lite"/>
    </source>
</evidence>
<evidence type="ECO:0000256" key="1">
    <source>
        <dbReference type="SAM" id="Coils"/>
    </source>
</evidence>
<organism evidence="3 4">
    <name type="scientific">Heliocybe sulcata</name>
    <dbReference type="NCBI Taxonomy" id="5364"/>
    <lineage>
        <taxon>Eukaryota</taxon>
        <taxon>Fungi</taxon>
        <taxon>Dikarya</taxon>
        <taxon>Basidiomycota</taxon>
        <taxon>Agaricomycotina</taxon>
        <taxon>Agaricomycetes</taxon>
        <taxon>Gloeophyllales</taxon>
        <taxon>Gloeophyllaceae</taxon>
        <taxon>Heliocybe</taxon>
    </lineage>
</organism>
<feature type="compositionally biased region" description="Basic and acidic residues" evidence="2">
    <location>
        <begin position="674"/>
        <end position="690"/>
    </location>
</feature>
<feature type="region of interest" description="Disordered" evidence="2">
    <location>
        <begin position="512"/>
        <end position="556"/>
    </location>
</feature>
<feature type="compositionally biased region" description="Low complexity" evidence="2">
    <location>
        <begin position="658"/>
        <end position="672"/>
    </location>
</feature>
<protein>
    <submittedName>
        <fullName evidence="3">Uncharacterized protein</fullName>
    </submittedName>
</protein>
<name>A0A5C3N8W0_9AGAM</name>
<feature type="region of interest" description="Disordered" evidence="2">
    <location>
        <begin position="220"/>
        <end position="277"/>
    </location>
</feature>
<feature type="compositionally biased region" description="Pro residues" evidence="2">
    <location>
        <begin position="694"/>
        <end position="703"/>
    </location>
</feature>
<feature type="compositionally biased region" description="Basic and acidic residues" evidence="2">
    <location>
        <begin position="354"/>
        <end position="400"/>
    </location>
</feature>
<keyword evidence="1" id="KW-0175">Coiled coil</keyword>
<feature type="region of interest" description="Disordered" evidence="2">
    <location>
        <begin position="630"/>
        <end position="734"/>
    </location>
</feature>
<feature type="region of interest" description="Disordered" evidence="2">
    <location>
        <begin position="873"/>
        <end position="898"/>
    </location>
</feature>
<accession>A0A5C3N8W0</accession>
<gene>
    <name evidence="3" type="ORF">OE88DRAFT_1806555</name>
</gene>
<dbReference type="EMBL" id="ML213507">
    <property type="protein sequence ID" value="TFK53672.1"/>
    <property type="molecule type" value="Genomic_DNA"/>
</dbReference>
<feature type="coiled-coil region" evidence="1">
    <location>
        <begin position="449"/>
        <end position="494"/>
    </location>
</feature>
<feature type="compositionally biased region" description="Polar residues" evidence="2">
    <location>
        <begin position="789"/>
        <end position="799"/>
    </location>
</feature>